<dbReference type="EMBL" id="SOBH01000003">
    <property type="protein sequence ID" value="TDT73885.1"/>
    <property type="molecule type" value="Genomic_DNA"/>
</dbReference>
<feature type="transmembrane region" description="Helical" evidence="1">
    <location>
        <begin position="73"/>
        <end position="92"/>
    </location>
</feature>
<keyword evidence="3" id="KW-1185">Reference proteome</keyword>
<dbReference type="Proteomes" id="UP000294563">
    <property type="component" value="Unassembled WGS sequence"/>
</dbReference>
<dbReference type="AlphaFoldDB" id="A0A4V3EVZ7"/>
<name>A0A4V3EVZ7_9RHOB</name>
<keyword evidence="1" id="KW-0812">Transmembrane</keyword>
<evidence type="ECO:0000256" key="1">
    <source>
        <dbReference type="SAM" id="Phobius"/>
    </source>
</evidence>
<keyword evidence="1" id="KW-0472">Membrane</keyword>
<dbReference type="RefSeq" id="WP_134015207.1">
    <property type="nucleotide sequence ID" value="NZ_SOBH01000003.1"/>
</dbReference>
<evidence type="ECO:0008006" key="4">
    <source>
        <dbReference type="Google" id="ProtNLM"/>
    </source>
</evidence>
<organism evidence="2 3">
    <name type="scientific">Litoreibacter halocynthiae</name>
    <dbReference type="NCBI Taxonomy" id="1242689"/>
    <lineage>
        <taxon>Bacteria</taxon>
        <taxon>Pseudomonadati</taxon>
        <taxon>Pseudomonadota</taxon>
        <taxon>Alphaproteobacteria</taxon>
        <taxon>Rhodobacterales</taxon>
        <taxon>Roseobacteraceae</taxon>
        <taxon>Litoreibacter</taxon>
    </lineage>
</organism>
<proteinExistence type="predicted"/>
<gene>
    <name evidence="2" type="ORF">BDE40_2663</name>
</gene>
<sequence length="237" mass="25486">MTQITEQDWELVSAFADGELRGEDAARLEQRLRNESELQAALASITEMSQALSTLKPGQNNTSQPANSNRRPYRWIAGAAVAASIAVAVFLAPQQSVQDPLDIHNAYTAQTFPAPTLNDLRSVSNAETDGFPSLRDANMVLVVTSTADATASAHYVGENGCRLTLLRGIGAPPQPIQTLQSAEWTVGEQWYQSLATGMDQVKFDALTVYLQQSTQDQRKPATVLALLGAVRGATPCA</sequence>
<comment type="caution">
    <text evidence="2">The sequence shown here is derived from an EMBL/GenBank/DDBJ whole genome shotgun (WGS) entry which is preliminary data.</text>
</comment>
<protein>
    <recommendedName>
        <fullName evidence="4">Anti-sigma factor RsiW</fullName>
    </recommendedName>
</protein>
<accession>A0A4V3EVZ7</accession>
<reference evidence="2 3" key="1">
    <citation type="submission" date="2019-03" db="EMBL/GenBank/DDBJ databases">
        <title>Genomic Encyclopedia of Archaeal and Bacterial Type Strains, Phase II (KMG-II): from individual species to whole genera.</title>
        <authorList>
            <person name="Goeker M."/>
        </authorList>
    </citation>
    <scope>NUCLEOTIDE SEQUENCE [LARGE SCALE GENOMIC DNA]</scope>
    <source>
        <strain evidence="2 3">DSM 29467</strain>
    </source>
</reference>
<evidence type="ECO:0000313" key="3">
    <source>
        <dbReference type="Proteomes" id="UP000294563"/>
    </source>
</evidence>
<evidence type="ECO:0000313" key="2">
    <source>
        <dbReference type="EMBL" id="TDT73885.1"/>
    </source>
</evidence>
<keyword evidence="1" id="KW-1133">Transmembrane helix</keyword>
<dbReference type="OrthoDB" id="8031034at2"/>